<sequence precursor="true">MRISPGWIFLLLLAPVLGCQCNTSPAVLTYGRSADADTLDPINTDHGESVKVMVNLYDTLLTYADDSMELVPSLATDLGQMSDDGLTWTFSLRKGVLFHDGEPFNSDAVKFSFDRLIQEQHPGVYNEARPYRTAYSEIIESVEAPAPDQVVFHLKKPSAIFQRNLAMFAASIVSPKSVLAKNEDFAIQPVGTGPFQLERWERGRRIVLQAFDKHWRGAPAAERVVFLPVTEPATRVQQIERGIIHIADNLPPTTLDNLVENPQIAAQSQPGTNVGYLSMQIEKPGLSNLKVRQAIALAIDKAELVRTAYGGYSETAATMLPRSMAYWHNDQIEDRKLDIEGAKKLMQEAADADGFALPLKLTLATMGGARPYMQQPLEVASFIKDALAPIGIEVEIVTRAVSEHFDYLMAGKHELALAGWSSDNNDPDNFLYMLFDQDNIGPSGNNLSRYRNQELHDLLIAAQSELDRDKRREMYLQAQQMIFDDVPALPLVNTAVRIALRDSVRDYQLHPSAQVWLRKAHLEVGK</sequence>
<dbReference type="SUPFAM" id="SSF53850">
    <property type="entry name" value="Periplasmic binding protein-like II"/>
    <property type="match status" value="1"/>
</dbReference>
<evidence type="ECO:0000313" key="6">
    <source>
        <dbReference type="EMBL" id="QDU95220.1"/>
    </source>
</evidence>
<dbReference type="Proteomes" id="UP000317648">
    <property type="component" value="Chromosome"/>
</dbReference>
<dbReference type="PIRSF" id="PIRSF002741">
    <property type="entry name" value="MppA"/>
    <property type="match status" value="1"/>
</dbReference>
<dbReference type="GO" id="GO:0043190">
    <property type="term" value="C:ATP-binding cassette (ABC) transporter complex"/>
    <property type="evidence" value="ECO:0007669"/>
    <property type="project" value="InterPro"/>
</dbReference>
<comment type="similarity">
    <text evidence="1">Belongs to the bacterial solute-binding protein 5 family.</text>
</comment>
<keyword evidence="7" id="KW-1185">Reference proteome</keyword>
<dbReference type="InterPro" id="IPR039424">
    <property type="entry name" value="SBP_5"/>
</dbReference>
<dbReference type="EMBL" id="CP036433">
    <property type="protein sequence ID" value="QDU95220.1"/>
    <property type="molecule type" value="Genomic_DNA"/>
</dbReference>
<dbReference type="Gene3D" id="3.40.190.10">
    <property type="entry name" value="Periplasmic binding protein-like II"/>
    <property type="match status" value="1"/>
</dbReference>
<dbReference type="PANTHER" id="PTHR30290:SF9">
    <property type="entry name" value="OLIGOPEPTIDE-BINDING PROTEIN APPA"/>
    <property type="match status" value="1"/>
</dbReference>
<feature type="domain" description="Solute-binding protein family 5" evidence="5">
    <location>
        <begin position="69"/>
        <end position="440"/>
    </location>
</feature>
<evidence type="ECO:0000256" key="1">
    <source>
        <dbReference type="ARBA" id="ARBA00005695"/>
    </source>
</evidence>
<dbReference type="RefSeq" id="WP_145053987.1">
    <property type="nucleotide sequence ID" value="NZ_CP036433.1"/>
</dbReference>
<reference evidence="6 7" key="1">
    <citation type="submission" date="2019-02" db="EMBL/GenBank/DDBJ databases">
        <title>Deep-cultivation of Planctomycetes and their phenomic and genomic characterization uncovers novel biology.</title>
        <authorList>
            <person name="Wiegand S."/>
            <person name="Jogler M."/>
            <person name="Boedeker C."/>
            <person name="Pinto D."/>
            <person name="Vollmers J."/>
            <person name="Rivas-Marin E."/>
            <person name="Kohn T."/>
            <person name="Peeters S.H."/>
            <person name="Heuer A."/>
            <person name="Rast P."/>
            <person name="Oberbeckmann S."/>
            <person name="Bunk B."/>
            <person name="Jeske O."/>
            <person name="Meyerdierks A."/>
            <person name="Storesund J.E."/>
            <person name="Kallscheuer N."/>
            <person name="Luecker S."/>
            <person name="Lage O.M."/>
            <person name="Pohl T."/>
            <person name="Merkel B.J."/>
            <person name="Hornburger P."/>
            <person name="Mueller R.-W."/>
            <person name="Bruemmer F."/>
            <person name="Labrenz M."/>
            <person name="Spormann A.M."/>
            <person name="Op den Camp H."/>
            <person name="Overmann J."/>
            <person name="Amann R."/>
            <person name="Jetten M.S.M."/>
            <person name="Mascher T."/>
            <person name="Medema M.H."/>
            <person name="Devos D.P."/>
            <person name="Kaster A.-K."/>
            <person name="Ovreas L."/>
            <person name="Rohde M."/>
            <person name="Galperin M.Y."/>
            <person name="Jogler C."/>
        </authorList>
    </citation>
    <scope>NUCLEOTIDE SEQUENCE [LARGE SCALE GENOMIC DNA]</scope>
    <source>
        <strain evidence="6 7">Pla85_3_4</strain>
    </source>
</reference>
<accession>A0A518DTQ9</accession>
<dbReference type="GO" id="GO:0015833">
    <property type="term" value="P:peptide transport"/>
    <property type="evidence" value="ECO:0007669"/>
    <property type="project" value="TreeGrafter"/>
</dbReference>
<dbReference type="InterPro" id="IPR000914">
    <property type="entry name" value="SBP_5_dom"/>
</dbReference>
<organism evidence="6 7">
    <name type="scientific">Lignipirellula cremea</name>
    <dbReference type="NCBI Taxonomy" id="2528010"/>
    <lineage>
        <taxon>Bacteria</taxon>
        <taxon>Pseudomonadati</taxon>
        <taxon>Planctomycetota</taxon>
        <taxon>Planctomycetia</taxon>
        <taxon>Pirellulales</taxon>
        <taxon>Pirellulaceae</taxon>
        <taxon>Lignipirellula</taxon>
    </lineage>
</organism>
<dbReference type="GO" id="GO:0030288">
    <property type="term" value="C:outer membrane-bounded periplasmic space"/>
    <property type="evidence" value="ECO:0007669"/>
    <property type="project" value="UniProtKB-ARBA"/>
</dbReference>
<evidence type="ECO:0000256" key="2">
    <source>
        <dbReference type="ARBA" id="ARBA00022448"/>
    </source>
</evidence>
<keyword evidence="2" id="KW-0813">Transport</keyword>
<name>A0A518DTQ9_9BACT</name>
<dbReference type="GO" id="GO:1904680">
    <property type="term" value="F:peptide transmembrane transporter activity"/>
    <property type="evidence" value="ECO:0007669"/>
    <property type="project" value="TreeGrafter"/>
</dbReference>
<dbReference type="Gene3D" id="3.90.76.10">
    <property type="entry name" value="Dipeptide-binding Protein, Domain 1"/>
    <property type="match status" value="1"/>
</dbReference>
<dbReference type="AlphaFoldDB" id="A0A518DTQ9"/>
<feature type="signal peptide" evidence="4">
    <location>
        <begin position="1"/>
        <end position="19"/>
    </location>
</feature>
<dbReference type="OrthoDB" id="48318at2"/>
<dbReference type="Gene3D" id="3.10.105.10">
    <property type="entry name" value="Dipeptide-binding Protein, Domain 3"/>
    <property type="match status" value="1"/>
</dbReference>
<protein>
    <submittedName>
        <fullName evidence="6">Periplasmic dipeptide transport protein</fullName>
    </submittedName>
</protein>
<feature type="chain" id="PRO_5021816729" evidence="4">
    <location>
        <begin position="20"/>
        <end position="526"/>
    </location>
</feature>
<keyword evidence="3 4" id="KW-0732">Signal</keyword>
<evidence type="ECO:0000256" key="4">
    <source>
        <dbReference type="SAM" id="SignalP"/>
    </source>
</evidence>
<evidence type="ECO:0000256" key="3">
    <source>
        <dbReference type="ARBA" id="ARBA00022729"/>
    </source>
</evidence>
<dbReference type="Pfam" id="PF00496">
    <property type="entry name" value="SBP_bac_5"/>
    <property type="match status" value="1"/>
</dbReference>
<evidence type="ECO:0000259" key="5">
    <source>
        <dbReference type="Pfam" id="PF00496"/>
    </source>
</evidence>
<proteinExistence type="inferred from homology"/>
<gene>
    <name evidence="6" type="primary">dppA</name>
    <name evidence="6" type="ORF">Pla8534_30350</name>
</gene>
<dbReference type="InterPro" id="IPR030678">
    <property type="entry name" value="Peptide/Ni-bd"/>
</dbReference>
<dbReference type="PANTHER" id="PTHR30290">
    <property type="entry name" value="PERIPLASMIC BINDING COMPONENT OF ABC TRANSPORTER"/>
    <property type="match status" value="1"/>
</dbReference>
<evidence type="ECO:0000313" key="7">
    <source>
        <dbReference type="Proteomes" id="UP000317648"/>
    </source>
</evidence>
<dbReference type="CDD" id="cd08493">
    <property type="entry name" value="PBP2_DppA_like"/>
    <property type="match status" value="1"/>
</dbReference>
<dbReference type="KEGG" id="lcre:Pla8534_30350"/>